<evidence type="ECO:0000313" key="2">
    <source>
        <dbReference type="EMBL" id="SDY41174.1"/>
    </source>
</evidence>
<gene>
    <name evidence="2" type="ORF">SAMN02910414_01500</name>
</gene>
<dbReference type="EMBL" id="FNPG01000017">
    <property type="protein sequence ID" value="SDY41174.1"/>
    <property type="molecule type" value="Genomic_DNA"/>
</dbReference>
<dbReference type="Pfam" id="PF03703">
    <property type="entry name" value="bPH_2"/>
    <property type="match status" value="1"/>
</dbReference>
<organism evidence="2 3">
    <name type="scientific">Lachnobacterium bovis DSM 14045</name>
    <dbReference type="NCBI Taxonomy" id="1122142"/>
    <lineage>
        <taxon>Bacteria</taxon>
        <taxon>Bacillati</taxon>
        <taxon>Bacillota</taxon>
        <taxon>Clostridia</taxon>
        <taxon>Lachnospirales</taxon>
        <taxon>Lachnospiraceae</taxon>
        <taxon>Lachnobacterium</taxon>
    </lineage>
</organism>
<dbReference type="InterPro" id="IPR005182">
    <property type="entry name" value="YdbS-like_PH"/>
</dbReference>
<dbReference type="AlphaFoldDB" id="A0A1H3JPI2"/>
<evidence type="ECO:0000313" key="3">
    <source>
        <dbReference type="Proteomes" id="UP000183918"/>
    </source>
</evidence>
<proteinExistence type="predicted"/>
<sequence length="139" mass="15966">MEIKNSFADSSSNEDTIMFKERKRILFFGLPWTFTKYTITPSVLTIDKGFLNTIEDDCYMYKIQDVKLSTSLLERLCGVATVICYTGDVTDPILKISHIRHAKDVKNYILKASEQARSRRRTLNTIDIGTHDISDSDFD</sequence>
<accession>A0A1H3JPI2</accession>
<dbReference type="Proteomes" id="UP000183918">
    <property type="component" value="Unassembled WGS sequence"/>
</dbReference>
<dbReference type="STRING" id="1122142.SAMN02910414_01500"/>
<reference evidence="2 3" key="1">
    <citation type="submission" date="2016-10" db="EMBL/GenBank/DDBJ databases">
        <authorList>
            <person name="de Groot N.N."/>
        </authorList>
    </citation>
    <scope>NUCLEOTIDE SEQUENCE [LARGE SCALE GENOMIC DNA]</scope>
    <source>
        <strain evidence="2 3">DSM 14045</strain>
    </source>
</reference>
<keyword evidence="3" id="KW-1185">Reference proteome</keyword>
<dbReference type="OrthoDB" id="9790842at2"/>
<feature type="domain" description="YdbS-like PH" evidence="1">
    <location>
        <begin position="32"/>
        <end position="109"/>
    </location>
</feature>
<name>A0A1H3JPI2_9FIRM</name>
<evidence type="ECO:0000259" key="1">
    <source>
        <dbReference type="Pfam" id="PF03703"/>
    </source>
</evidence>
<protein>
    <submittedName>
        <fullName evidence="2">PH domain-containing protein</fullName>
    </submittedName>
</protein>
<dbReference type="RefSeq" id="WP_074717628.1">
    <property type="nucleotide sequence ID" value="NZ_FNPG01000017.1"/>
</dbReference>